<dbReference type="EMBL" id="LJIJ01000520">
    <property type="protein sequence ID" value="ODM96623.1"/>
    <property type="molecule type" value="Genomic_DNA"/>
</dbReference>
<keyword evidence="3" id="KW-1185">Reference proteome</keyword>
<dbReference type="AlphaFoldDB" id="A0A1D2MU96"/>
<feature type="signal peptide" evidence="1">
    <location>
        <begin position="1"/>
        <end position="16"/>
    </location>
</feature>
<evidence type="ECO:0000256" key="1">
    <source>
        <dbReference type="SAM" id="SignalP"/>
    </source>
</evidence>
<comment type="caution">
    <text evidence="2">The sequence shown here is derived from an EMBL/GenBank/DDBJ whole genome shotgun (WGS) entry which is preliminary data.</text>
</comment>
<name>A0A1D2MU96_ORCCI</name>
<proteinExistence type="predicted"/>
<protein>
    <submittedName>
        <fullName evidence="2">Cuticle protein</fullName>
    </submittedName>
</protein>
<dbReference type="Proteomes" id="UP000094527">
    <property type="component" value="Unassembled WGS sequence"/>
</dbReference>
<organism evidence="2 3">
    <name type="scientific">Orchesella cincta</name>
    <name type="common">Springtail</name>
    <name type="synonym">Podura cincta</name>
    <dbReference type="NCBI Taxonomy" id="48709"/>
    <lineage>
        <taxon>Eukaryota</taxon>
        <taxon>Metazoa</taxon>
        <taxon>Ecdysozoa</taxon>
        <taxon>Arthropoda</taxon>
        <taxon>Hexapoda</taxon>
        <taxon>Collembola</taxon>
        <taxon>Entomobryomorpha</taxon>
        <taxon>Entomobryoidea</taxon>
        <taxon>Orchesellidae</taxon>
        <taxon>Orchesellinae</taxon>
        <taxon>Orchesella</taxon>
    </lineage>
</organism>
<accession>A0A1D2MU96</accession>
<reference evidence="2 3" key="1">
    <citation type="journal article" date="2016" name="Genome Biol. Evol.">
        <title>Gene Family Evolution Reflects Adaptation to Soil Environmental Stressors in the Genome of the Collembolan Orchesella cincta.</title>
        <authorList>
            <person name="Faddeeva-Vakhrusheva A."/>
            <person name="Derks M.F."/>
            <person name="Anvar S.Y."/>
            <person name="Agamennone V."/>
            <person name="Suring W."/>
            <person name="Smit S."/>
            <person name="van Straalen N.M."/>
            <person name="Roelofs D."/>
        </authorList>
    </citation>
    <scope>NUCLEOTIDE SEQUENCE [LARGE SCALE GENOMIC DNA]</scope>
    <source>
        <tissue evidence="2">Mixed pool</tissue>
    </source>
</reference>
<feature type="chain" id="PRO_5008904556" evidence="1">
    <location>
        <begin position="17"/>
        <end position="237"/>
    </location>
</feature>
<gene>
    <name evidence="2" type="ORF">Ocin01_10060</name>
</gene>
<keyword evidence="1" id="KW-0732">Signal</keyword>
<sequence length="237" mass="23977">MIKAVAFLALVGAASAGVTYSAPAVASYAPQAYHAAPAKIGCVGNIVVINGRLSLSNAKYGFRQVAAPLAVAQPVLKAAPVAVAQPLAYAQPLLKAAVPVAKAVAVSPEPYDPHHNTTTDTLSLTPLLEIPSLPTRPVTEMSSKDNGSIRTVTYTSDPVNGFNAVVERTAGAPVVQKVAVAHAPVVAKVAAPVAYHASPVVAKVASPVYAHGPAYAATPVLKAGPVAYAQGPVAYHG</sequence>
<evidence type="ECO:0000313" key="3">
    <source>
        <dbReference type="Proteomes" id="UP000094527"/>
    </source>
</evidence>
<evidence type="ECO:0000313" key="2">
    <source>
        <dbReference type="EMBL" id="ODM96623.1"/>
    </source>
</evidence>